<evidence type="ECO:0000259" key="3">
    <source>
        <dbReference type="SMART" id="SM00822"/>
    </source>
</evidence>
<dbReference type="GO" id="GO:0016020">
    <property type="term" value="C:membrane"/>
    <property type="evidence" value="ECO:0007669"/>
    <property type="project" value="TreeGrafter"/>
</dbReference>
<evidence type="ECO:0000256" key="2">
    <source>
        <dbReference type="ARBA" id="ARBA00023002"/>
    </source>
</evidence>
<feature type="domain" description="Ketoreductase" evidence="3">
    <location>
        <begin position="7"/>
        <end position="185"/>
    </location>
</feature>
<dbReference type="SUPFAM" id="SSF51735">
    <property type="entry name" value="NAD(P)-binding Rossmann-fold domains"/>
    <property type="match status" value="1"/>
</dbReference>
<dbReference type="PANTHER" id="PTHR44196">
    <property type="entry name" value="DEHYDROGENASE/REDUCTASE SDR FAMILY MEMBER 7B"/>
    <property type="match status" value="1"/>
</dbReference>
<keyword evidence="5" id="KW-1185">Reference proteome</keyword>
<keyword evidence="2" id="KW-0560">Oxidoreductase</keyword>
<dbReference type="RefSeq" id="WP_134454494.1">
    <property type="nucleotide sequence ID" value="NZ_SOFL01000045.1"/>
</dbReference>
<dbReference type="GO" id="GO:0008667">
    <property type="term" value="F:2,3-dihydro-2,3-dihydroxybenzoate dehydrogenase activity"/>
    <property type="evidence" value="ECO:0007669"/>
    <property type="project" value="InterPro"/>
</dbReference>
<evidence type="ECO:0000313" key="5">
    <source>
        <dbReference type="Proteomes" id="UP000297907"/>
    </source>
</evidence>
<dbReference type="Proteomes" id="UP000297907">
    <property type="component" value="Unassembled WGS sequence"/>
</dbReference>
<dbReference type="SMART" id="SM00822">
    <property type="entry name" value="PKS_KR"/>
    <property type="match status" value="1"/>
</dbReference>
<organism evidence="4 5">
    <name type="scientific">Cryobacterium adonitolivorans</name>
    <dbReference type="NCBI Taxonomy" id="1259189"/>
    <lineage>
        <taxon>Bacteria</taxon>
        <taxon>Bacillati</taxon>
        <taxon>Actinomycetota</taxon>
        <taxon>Actinomycetes</taxon>
        <taxon>Micrococcales</taxon>
        <taxon>Microbacteriaceae</taxon>
        <taxon>Cryobacterium</taxon>
    </lineage>
</organism>
<reference evidence="4 5" key="1">
    <citation type="submission" date="2019-03" db="EMBL/GenBank/DDBJ databases">
        <title>Genomics of glacier-inhabiting Cryobacterium strains.</title>
        <authorList>
            <person name="Liu Q."/>
            <person name="Xin Y.-H."/>
        </authorList>
    </citation>
    <scope>NUCLEOTIDE SEQUENCE [LARGE SCALE GENOMIC DNA]</scope>
    <source>
        <strain evidence="4 5">RHLS22-1</strain>
    </source>
</reference>
<dbReference type="OrthoDB" id="3784334at2"/>
<dbReference type="InterPro" id="IPR036291">
    <property type="entry name" value="NAD(P)-bd_dom_sf"/>
</dbReference>
<dbReference type="Gene3D" id="3.40.50.720">
    <property type="entry name" value="NAD(P)-binding Rossmann-like Domain"/>
    <property type="match status" value="1"/>
</dbReference>
<dbReference type="InterPro" id="IPR002347">
    <property type="entry name" value="SDR_fam"/>
</dbReference>
<accession>A0A4R8W0K1</accession>
<dbReference type="PRINTS" id="PR01397">
    <property type="entry name" value="DHBDHDRGNASE"/>
</dbReference>
<name>A0A4R8W0K1_9MICO</name>
<proteinExistence type="inferred from homology"/>
<evidence type="ECO:0000313" key="4">
    <source>
        <dbReference type="EMBL" id="TFB99313.1"/>
    </source>
</evidence>
<protein>
    <submittedName>
        <fullName evidence="4">SDR family NAD(P)-dependent oxidoreductase</fullName>
    </submittedName>
</protein>
<dbReference type="EMBL" id="SOFL01000045">
    <property type="protein sequence ID" value="TFB99313.1"/>
    <property type="molecule type" value="Genomic_DNA"/>
</dbReference>
<comment type="caution">
    <text evidence="4">The sequence shown here is derived from an EMBL/GenBank/DDBJ whole genome shotgun (WGS) entry which is preliminary data.</text>
</comment>
<dbReference type="InterPro" id="IPR003560">
    <property type="entry name" value="DHB_DH"/>
</dbReference>
<comment type="similarity">
    <text evidence="1">Belongs to the short-chain dehydrogenases/reductases (SDR) family.</text>
</comment>
<dbReference type="CDD" id="cd05233">
    <property type="entry name" value="SDR_c"/>
    <property type="match status" value="1"/>
</dbReference>
<gene>
    <name evidence="4" type="ORF">E3O42_13775</name>
</gene>
<dbReference type="InterPro" id="IPR057326">
    <property type="entry name" value="KR_dom"/>
</dbReference>
<evidence type="ECO:0000256" key="1">
    <source>
        <dbReference type="ARBA" id="ARBA00006484"/>
    </source>
</evidence>
<dbReference type="PANTHER" id="PTHR44196:SF1">
    <property type="entry name" value="DEHYDROGENASE_REDUCTASE SDR FAMILY MEMBER 7B"/>
    <property type="match status" value="1"/>
</dbReference>
<sequence length="242" mass="24249">MPELHGFTILVVGASGGLGRETARQLSEAGATLVLSARDPAALAALGLPGTIIACDLTDPAAVRRLISDAVAVTGHLDGIVVAAGVVAFGPASDLTDDIIARLFAVNTTAPMLLLQAAHGSLSASAAAGRSPFFLTLSGLVSESPTANLAAYSASKAALAAFGTAAGRELRRVGIRVIDARPGHTETALSTHPISGSAPPLPVGLDPVAVCARIVRGIVDGERDLPSTAFTRDPASQPAARA</sequence>
<dbReference type="GO" id="GO:0019290">
    <property type="term" value="P:siderophore biosynthetic process"/>
    <property type="evidence" value="ECO:0007669"/>
    <property type="project" value="InterPro"/>
</dbReference>
<dbReference type="AlphaFoldDB" id="A0A4R8W0K1"/>
<dbReference type="Pfam" id="PF00106">
    <property type="entry name" value="adh_short"/>
    <property type="match status" value="1"/>
</dbReference>